<keyword evidence="2" id="KW-0472">Membrane</keyword>
<evidence type="ECO:0000256" key="1">
    <source>
        <dbReference type="SAM" id="Coils"/>
    </source>
</evidence>
<feature type="transmembrane region" description="Helical" evidence="2">
    <location>
        <begin position="70"/>
        <end position="92"/>
    </location>
</feature>
<dbReference type="PANTHER" id="PTHR41386:SF1">
    <property type="entry name" value="MEMBRANE PROTEIN"/>
    <property type="match status" value="1"/>
</dbReference>
<keyword evidence="2" id="KW-1133">Transmembrane helix</keyword>
<evidence type="ECO:0000313" key="3">
    <source>
        <dbReference type="EMBL" id="QJC22175.1"/>
    </source>
</evidence>
<organism evidence="3 4">
    <name type="scientific">Arcanobacterium buesumense</name>
    <dbReference type="NCBI Taxonomy" id="2722751"/>
    <lineage>
        <taxon>Bacteria</taxon>
        <taxon>Bacillati</taxon>
        <taxon>Actinomycetota</taxon>
        <taxon>Actinomycetes</taxon>
        <taxon>Actinomycetales</taxon>
        <taxon>Actinomycetaceae</taxon>
        <taxon>Arcanobacterium</taxon>
    </lineage>
</organism>
<reference evidence="3 4" key="1">
    <citation type="submission" date="2020-03" db="EMBL/GenBank/DDBJ databases">
        <title>Complete genome of Arcanobacterium buesumensis sp. nov. strain 2701.</title>
        <authorList>
            <person name="Borowiak M."/>
            <person name="Alssahen M."/>
            <person name="Laemmler C."/>
            <person name="Malorny B."/>
            <person name="Hassan A."/>
            <person name="Prenger-Berninghoff E."/>
            <person name="Ploetz M."/>
            <person name="Abdulmawjood A."/>
        </authorList>
    </citation>
    <scope>NUCLEOTIDE SEQUENCE [LARGE SCALE GENOMIC DNA]</scope>
    <source>
        <strain evidence="3 4">2701</strain>
    </source>
</reference>
<dbReference type="EMBL" id="CP050804">
    <property type="protein sequence ID" value="QJC22175.1"/>
    <property type="molecule type" value="Genomic_DNA"/>
</dbReference>
<name>A0A6H2EM70_9ACTO</name>
<dbReference type="Pfam" id="PF06210">
    <property type="entry name" value="DUF1003"/>
    <property type="match status" value="1"/>
</dbReference>
<dbReference type="PANTHER" id="PTHR41386">
    <property type="entry name" value="INTEGRAL MEMBRANE PROTEIN-RELATED"/>
    <property type="match status" value="1"/>
</dbReference>
<dbReference type="Proteomes" id="UP000502298">
    <property type="component" value="Chromosome"/>
</dbReference>
<dbReference type="RefSeq" id="WP_168918106.1">
    <property type="nucleotide sequence ID" value="NZ_CP050804.1"/>
</dbReference>
<proteinExistence type="predicted"/>
<feature type="transmembrane region" description="Helical" evidence="2">
    <location>
        <begin position="41"/>
        <end position="58"/>
    </location>
</feature>
<feature type="coiled-coil region" evidence="1">
    <location>
        <begin position="150"/>
        <end position="191"/>
    </location>
</feature>
<dbReference type="AlphaFoldDB" id="A0A6H2EM70"/>
<accession>A0A6H2EM70</accession>
<dbReference type="KEGG" id="arca:HC352_06400"/>
<keyword evidence="4" id="KW-1185">Reference proteome</keyword>
<evidence type="ECO:0000256" key="2">
    <source>
        <dbReference type="SAM" id="Phobius"/>
    </source>
</evidence>
<keyword evidence="2" id="KW-0812">Transmembrane</keyword>
<evidence type="ECO:0000313" key="4">
    <source>
        <dbReference type="Proteomes" id="UP000502298"/>
    </source>
</evidence>
<sequence>MGNFDEPSDKRSRRSKKVRWDPESVGVISERIARFSGTPQFLVYLTIFVFVWLAWNTWGPDSMRFDSAELGFTALTLMLSLQASYAAPLILLAQNRQDDRDRVTAQQDRLTAERNLADTEFITREIASLRLAINDIATRDFVRSEIRDQLGIYRETNSDLETELQEKDEQIAKLEAKIAQILALQEHTEKKVD</sequence>
<gene>
    <name evidence="3" type="ORF">HC352_06400</name>
</gene>
<protein>
    <submittedName>
        <fullName evidence="3">DUF1003 domain-containing protein</fullName>
    </submittedName>
</protein>
<dbReference type="InterPro" id="IPR010406">
    <property type="entry name" value="DUF1003"/>
</dbReference>
<keyword evidence="1" id="KW-0175">Coiled coil</keyword>